<dbReference type="PANTHER" id="PTHR24421:SF10">
    <property type="entry name" value="NITRATE_NITRITE SENSOR PROTEIN NARQ"/>
    <property type="match status" value="1"/>
</dbReference>
<dbReference type="PANTHER" id="PTHR24421">
    <property type="entry name" value="NITRATE/NITRITE SENSOR PROTEIN NARX-RELATED"/>
    <property type="match status" value="1"/>
</dbReference>
<organism evidence="8 9">
    <name type="scientific">Mucilaginibacter angelicae</name>
    <dbReference type="NCBI Taxonomy" id="869718"/>
    <lineage>
        <taxon>Bacteria</taxon>
        <taxon>Pseudomonadati</taxon>
        <taxon>Bacteroidota</taxon>
        <taxon>Sphingobacteriia</taxon>
        <taxon>Sphingobacteriales</taxon>
        <taxon>Sphingobacteriaceae</taxon>
        <taxon>Mucilaginibacter</taxon>
    </lineage>
</organism>
<dbReference type="EMBL" id="JBHLTS010000021">
    <property type="protein sequence ID" value="MFC0514603.1"/>
    <property type="molecule type" value="Genomic_DNA"/>
</dbReference>
<protein>
    <recommendedName>
        <fullName evidence="2">histidine kinase</fullName>
        <ecNumber evidence="2">2.7.13.3</ecNumber>
    </recommendedName>
</protein>
<feature type="transmembrane region" description="Helical" evidence="7">
    <location>
        <begin position="257"/>
        <end position="277"/>
    </location>
</feature>
<keyword evidence="6" id="KW-0802">TPR repeat</keyword>
<dbReference type="Gene3D" id="3.30.565.10">
    <property type="entry name" value="Histidine kinase-like ATPase, C-terminal domain"/>
    <property type="match status" value="1"/>
</dbReference>
<comment type="caution">
    <text evidence="8">The sequence shown here is derived from an EMBL/GenBank/DDBJ whole genome shotgun (WGS) entry which is preliminary data.</text>
</comment>
<evidence type="ECO:0000256" key="5">
    <source>
        <dbReference type="ARBA" id="ARBA00023012"/>
    </source>
</evidence>
<reference evidence="8 9" key="1">
    <citation type="submission" date="2024-09" db="EMBL/GenBank/DDBJ databases">
        <authorList>
            <person name="Sun Q."/>
            <person name="Mori K."/>
        </authorList>
    </citation>
    <scope>NUCLEOTIDE SEQUENCE [LARGE SCALE GENOMIC DNA]</scope>
    <source>
        <strain evidence="8 9">NCAIM B.02415</strain>
    </source>
</reference>
<evidence type="ECO:0000256" key="4">
    <source>
        <dbReference type="ARBA" id="ARBA00022777"/>
    </source>
</evidence>
<evidence type="ECO:0000313" key="9">
    <source>
        <dbReference type="Proteomes" id="UP001589828"/>
    </source>
</evidence>
<keyword evidence="7" id="KW-0812">Transmembrane</keyword>
<keyword evidence="4" id="KW-0418">Kinase</keyword>
<dbReference type="Gene3D" id="1.25.40.10">
    <property type="entry name" value="Tetratricopeptide repeat domain"/>
    <property type="match status" value="1"/>
</dbReference>
<keyword evidence="3" id="KW-0808">Transferase</keyword>
<evidence type="ECO:0000256" key="1">
    <source>
        <dbReference type="ARBA" id="ARBA00000085"/>
    </source>
</evidence>
<comment type="catalytic activity">
    <reaction evidence="1">
        <text>ATP + protein L-histidine = ADP + protein N-phospho-L-histidine.</text>
        <dbReference type="EC" id="2.7.13.3"/>
    </reaction>
</comment>
<keyword evidence="5" id="KW-0902">Two-component regulatory system</keyword>
<dbReference type="RefSeq" id="WP_377022447.1">
    <property type="nucleotide sequence ID" value="NZ_JBHLTS010000021.1"/>
</dbReference>
<keyword evidence="9" id="KW-1185">Reference proteome</keyword>
<evidence type="ECO:0000256" key="3">
    <source>
        <dbReference type="ARBA" id="ARBA00022679"/>
    </source>
</evidence>
<dbReference type="GO" id="GO:0005524">
    <property type="term" value="F:ATP binding"/>
    <property type="evidence" value="ECO:0007669"/>
    <property type="project" value="UniProtKB-KW"/>
</dbReference>
<dbReference type="EC" id="2.7.13.3" evidence="2"/>
<evidence type="ECO:0000313" key="8">
    <source>
        <dbReference type="EMBL" id="MFC0514603.1"/>
    </source>
</evidence>
<evidence type="ECO:0000256" key="6">
    <source>
        <dbReference type="PROSITE-ProRule" id="PRU00339"/>
    </source>
</evidence>
<name>A0ABV6L585_9SPHI</name>
<keyword evidence="7" id="KW-0472">Membrane</keyword>
<keyword evidence="8" id="KW-0547">Nucleotide-binding</keyword>
<evidence type="ECO:0000256" key="2">
    <source>
        <dbReference type="ARBA" id="ARBA00012438"/>
    </source>
</evidence>
<dbReference type="InterPro" id="IPR036890">
    <property type="entry name" value="HATPase_C_sf"/>
</dbReference>
<dbReference type="Proteomes" id="UP001589828">
    <property type="component" value="Unassembled WGS sequence"/>
</dbReference>
<feature type="repeat" description="TPR" evidence="6">
    <location>
        <begin position="74"/>
        <end position="107"/>
    </location>
</feature>
<dbReference type="SMART" id="SM00028">
    <property type="entry name" value="TPR"/>
    <property type="match status" value="2"/>
</dbReference>
<dbReference type="InterPro" id="IPR011990">
    <property type="entry name" value="TPR-like_helical_dom_sf"/>
</dbReference>
<accession>A0ABV6L585</accession>
<dbReference type="SUPFAM" id="SSF55874">
    <property type="entry name" value="ATPase domain of HSP90 chaperone/DNA topoisomerase II/histidine kinase"/>
    <property type="match status" value="1"/>
</dbReference>
<keyword evidence="7" id="KW-1133">Transmembrane helix</keyword>
<dbReference type="SUPFAM" id="SSF48452">
    <property type="entry name" value="TPR-like"/>
    <property type="match status" value="1"/>
</dbReference>
<sequence>MATIQSDAGDNFGAQESLIQSLKYLDENKPADRDYLATDYDELGLTFANLGNPNQAIAYYQLALRFVKDPETKSYFYNHLGNAYQDKKDFPQALINYYAALKLYGKNRITRARILTNIAVTKWMQDDRYNPVNELQHTLNIRIRDTDRWGETSSYEHLADVYGSRKPDSAIFYAERMLSLSGTLRSGEEQLSALQRLIPLSDLSHARVYFHSYQRLNDSIQRKRNVAKNQFALIRYNVEKAKAENIQLQKKNTESEYQLLVVTLVALAGAAFGFWLYKWRKRRMQQEADRNLQESKLRLSQKVHDKVANGIYRIMSEVEHLPEIDRTILLDQLENMYDVSRNVAHDEPESVTDFTERISTMLYAFKKQSLRLAVNGNEGELWQAVSLRVKEELLLVLQELMVNMSKHSKATQAYVGFYAKDGRLCLEYRDDGVGLAGKETAGKGMHNTVSRIEALNGTISFDGVEAKGLRVLIQLPIIH</sequence>
<dbReference type="PROSITE" id="PS50005">
    <property type="entry name" value="TPR"/>
    <property type="match status" value="1"/>
</dbReference>
<gene>
    <name evidence="8" type="ORF">ACFFGT_10340</name>
</gene>
<proteinExistence type="predicted"/>
<dbReference type="InterPro" id="IPR050482">
    <property type="entry name" value="Sensor_HK_TwoCompSys"/>
</dbReference>
<dbReference type="InterPro" id="IPR019734">
    <property type="entry name" value="TPR_rpt"/>
</dbReference>
<evidence type="ECO:0000256" key="7">
    <source>
        <dbReference type="SAM" id="Phobius"/>
    </source>
</evidence>
<keyword evidence="8" id="KW-0067">ATP-binding</keyword>